<dbReference type="GO" id="GO:0046167">
    <property type="term" value="P:glycerol-3-phosphate biosynthetic process"/>
    <property type="evidence" value="ECO:0007669"/>
    <property type="project" value="UniProtKB-UniRule"/>
</dbReference>
<feature type="binding site" evidence="13">
    <location>
        <position position="105"/>
    </location>
    <ligand>
        <name>sn-glycerol 3-phosphate</name>
        <dbReference type="ChEBI" id="CHEBI:57597"/>
    </ligand>
</feature>
<dbReference type="AlphaFoldDB" id="A0A2J6WHH8"/>
<comment type="caution">
    <text evidence="20">The sequence shown here is derived from an EMBL/GenBank/DDBJ whole genome shotgun (WGS) entry which is preliminary data.</text>
</comment>
<feature type="binding site" evidence="13">
    <location>
        <position position="251"/>
    </location>
    <ligand>
        <name>NADPH</name>
        <dbReference type="ChEBI" id="CHEBI:57783"/>
    </ligand>
</feature>
<evidence type="ECO:0000256" key="10">
    <source>
        <dbReference type="ARBA" id="ARBA00066687"/>
    </source>
</evidence>
<feature type="binding site" evidence="16">
    <location>
        <begin position="9"/>
        <end position="14"/>
    </location>
    <ligand>
        <name>NAD(+)</name>
        <dbReference type="ChEBI" id="CHEBI:57540"/>
    </ligand>
</feature>
<feature type="binding site" evidence="13">
    <location>
        <position position="240"/>
    </location>
    <ligand>
        <name>sn-glycerol 3-phosphate</name>
        <dbReference type="ChEBI" id="CHEBI:57597"/>
    </ligand>
</feature>
<evidence type="ECO:0000256" key="1">
    <source>
        <dbReference type="ARBA" id="ARBA00011009"/>
    </source>
</evidence>
<dbReference type="HAMAP" id="MF_00394">
    <property type="entry name" value="NAD_Glyc3P_dehydrog"/>
    <property type="match status" value="1"/>
</dbReference>
<comment type="catalytic activity">
    <reaction evidence="9">
        <text>sn-glycerol 3-phosphate + NADP(+) = dihydroxyacetone phosphate + NADPH + H(+)</text>
        <dbReference type="Rhea" id="RHEA:11096"/>
        <dbReference type="ChEBI" id="CHEBI:15378"/>
        <dbReference type="ChEBI" id="CHEBI:57597"/>
        <dbReference type="ChEBI" id="CHEBI:57642"/>
        <dbReference type="ChEBI" id="CHEBI:57783"/>
        <dbReference type="ChEBI" id="CHEBI:58349"/>
        <dbReference type="EC" id="1.1.1.94"/>
    </reaction>
    <physiologicalReaction direction="right-to-left" evidence="9">
        <dbReference type="Rhea" id="RHEA:11098"/>
    </physiologicalReaction>
</comment>
<evidence type="ECO:0000256" key="16">
    <source>
        <dbReference type="PIRSR" id="PIRSR000114-3"/>
    </source>
</evidence>
<evidence type="ECO:0000256" key="2">
    <source>
        <dbReference type="ARBA" id="ARBA00022516"/>
    </source>
</evidence>
<feature type="binding site" evidence="13">
    <location>
        <position position="136"/>
    </location>
    <ligand>
        <name>NADPH</name>
        <dbReference type="ChEBI" id="CHEBI:57783"/>
    </ligand>
</feature>
<evidence type="ECO:0000259" key="18">
    <source>
        <dbReference type="Pfam" id="PF01210"/>
    </source>
</evidence>
<accession>A0A2J6WHH8</accession>
<feature type="binding site" evidence="16">
    <location>
        <position position="251"/>
    </location>
    <ligand>
        <name>NAD(+)</name>
        <dbReference type="ChEBI" id="CHEBI:57540"/>
    </ligand>
</feature>
<comment type="caution">
    <text evidence="13">Lacks conserved residue(s) required for the propagation of feature annotation.</text>
</comment>
<comment type="subcellular location">
    <subcellularLocation>
        <location evidence="13">Cytoplasm</location>
    </subcellularLocation>
</comment>
<dbReference type="InterPro" id="IPR013328">
    <property type="entry name" value="6PGD_dom2"/>
</dbReference>
<feature type="binding site" evidence="13">
    <location>
        <position position="105"/>
    </location>
    <ligand>
        <name>NADPH</name>
        <dbReference type="ChEBI" id="CHEBI:57783"/>
    </ligand>
</feature>
<name>A0A2J6WHH8_9BACT</name>
<dbReference type="GO" id="GO:0046168">
    <property type="term" value="P:glycerol-3-phosphate catabolic process"/>
    <property type="evidence" value="ECO:0007669"/>
    <property type="project" value="InterPro"/>
</dbReference>
<feature type="binding site" evidence="16">
    <location>
        <position position="83"/>
    </location>
    <ligand>
        <name>NAD(+)</name>
        <dbReference type="ChEBI" id="CHEBI:57540"/>
    </ligand>
</feature>
<dbReference type="PANTHER" id="PTHR11728:SF1">
    <property type="entry name" value="GLYCEROL-3-PHOSPHATE DEHYDROGENASE [NAD(+)] 2, CHLOROPLASTIC"/>
    <property type="match status" value="1"/>
</dbReference>
<dbReference type="EMBL" id="PNIN01000062">
    <property type="protein sequence ID" value="PMP69831.1"/>
    <property type="molecule type" value="Genomic_DNA"/>
</dbReference>
<dbReference type="NCBIfam" id="NF000942">
    <property type="entry name" value="PRK00094.1-4"/>
    <property type="match status" value="1"/>
</dbReference>
<feature type="binding site" evidence="13">
    <location>
        <position position="33"/>
    </location>
    <ligand>
        <name>NADPH</name>
        <dbReference type="ChEBI" id="CHEBI:57783"/>
    </ligand>
</feature>
<evidence type="ECO:0000313" key="20">
    <source>
        <dbReference type="EMBL" id="PMP69831.1"/>
    </source>
</evidence>
<dbReference type="GO" id="GO:0141152">
    <property type="term" value="F:glycerol-3-phosphate dehydrogenase (NAD+) activity"/>
    <property type="evidence" value="ECO:0007669"/>
    <property type="project" value="RHEA"/>
</dbReference>
<dbReference type="FunFam" id="3.40.50.720:FF:000019">
    <property type="entry name" value="Glycerol-3-phosphate dehydrogenase [NAD(P)+]"/>
    <property type="match status" value="1"/>
</dbReference>
<dbReference type="InterPro" id="IPR006109">
    <property type="entry name" value="G3P_DH_NAD-dep_C"/>
</dbReference>
<dbReference type="GO" id="GO:0051287">
    <property type="term" value="F:NAD binding"/>
    <property type="evidence" value="ECO:0007669"/>
    <property type="project" value="InterPro"/>
</dbReference>
<feature type="binding site" evidence="15">
    <location>
        <position position="105"/>
    </location>
    <ligand>
        <name>substrate</name>
    </ligand>
</feature>
<evidence type="ECO:0000256" key="11">
    <source>
        <dbReference type="ARBA" id="ARBA00069372"/>
    </source>
</evidence>
<gene>
    <name evidence="13 20" type="primary">gpsA</name>
    <name evidence="20" type="ORF">C0187_06240</name>
</gene>
<feature type="binding site" evidence="13">
    <location>
        <position position="252"/>
    </location>
    <ligand>
        <name>sn-glycerol 3-phosphate</name>
        <dbReference type="ChEBI" id="CHEBI:57597"/>
    </ligand>
</feature>
<protein>
    <recommendedName>
        <fullName evidence="11 13">Glycerol-3-phosphate dehydrogenase [NAD(P)+]</fullName>
        <ecNumber evidence="10 13">1.1.1.94</ecNumber>
    </recommendedName>
    <alternativeName>
        <fullName evidence="13">NAD(P)(+)-dependent glycerol-3-phosphate dehydrogenase</fullName>
    </alternativeName>
    <alternativeName>
        <fullName evidence="12 13">NAD(P)H-dependent dihydroxyacetone-phosphate reductase</fullName>
    </alternativeName>
</protein>
<dbReference type="FunFam" id="1.10.1040.10:FF:000001">
    <property type="entry name" value="Glycerol-3-phosphate dehydrogenase [NAD(P)+]"/>
    <property type="match status" value="1"/>
</dbReference>
<dbReference type="GO" id="GO:0008654">
    <property type="term" value="P:phospholipid biosynthetic process"/>
    <property type="evidence" value="ECO:0007669"/>
    <property type="project" value="UniProtKB-KW"/>
</dbReference>
<feature type="binding site" evidence="15">
    <location>
        <begin position="251"/>
        <end position="252"/>
    </location>
    <ligand>
        <name>substrate</name>
    </ligand>
</feature>
<dbReference type="PRINTS" id="PR00077">
    <property type="entry name" value="GPDHDRGNASE"/>
</dbReference>
<feature type="binding site" evidence="16">
    <location>
        <position position="136"/>
    </location>
    <ligand>
        <name>NAD(+)</name>
        <dbReference type="ChEBI" id="CHEBI:57540"/>
    </ligand>
</feature>
<feature type="binding site" evidence="13">
    <location>
        <position position="251"/>
    </location>
    <ligand>
        <name>sn-glycerol 3-phosphate</name>
        <dbReference type="ChEBI" id="CHEBI:57597"/>
    </ligand>
</feature>
<evidence type="ECO:0000256" key="8">
    <source>
        <dbReference type="ARBA" id="ARBA00023264"/>
    </source>
</evidence>
<feature type="binding site" evidence="13">
    <location>
        <position position="277"/>
    </location>
    <ligand>
        <name>NADPH</name>
        <dbReference type="ChEBI" id="CHEBI:57783"/>
    </ligand>
</feature>
<evidence type="ECO:0000256" key="9">
    <source>
        <dbReference type="ARBA" id="ARBA00052716"/>
    </source>
</evidence>
<dbReference type="SUPFAM" id="SSF51735">
    <property type="entry name" value="NAD(P)-binding Rossmann-fold domains"/>
    <property type="match status" value="1"/>
</dbReference>
<dbReference type="InterPro" id="IPR011128">
    <property type="entry name" value="G3P_DH_NAD-dep_N"/>
</dbReference>
<dbReference type="GO" id="GO:0006650">
    <property type="term" value="P:glycerophospholipid metabolic process"/>
    <property type="evidence" value="ECO:0007669"/>
    <property type="project" value="UniProtKB-UniRule"/>
</dbReference>
<dbReference type="Pfam" id="PF01210">
    <property type="entry name" value="NAD_Gly3P_dh_N"/>
    <property type="match status" value="1"/>
</dbReference>
<keyword evidence="5 13" id="KW-0520">NAD</keyword>
<evidence type="ECO:0000256" key="14">
    <source>
        <dbReference type="PIRSR" id="PIRSR000114-1"/>
    </source>
</evidence>
<dbReference type="UniPathway" id="UPA00940"/>
<evidence type="ECO:0000256" key="4">
    <source>
        <dbReference type="ARBA" id="ARBA00023002"/>
    </source>
</evidence>
<dbReference type="RefSeq" id="WP_424605575.1">
    <property type="nucleotide sequence ID" value="NZ_JBNAVA010000005.1"/>
</dbReference>
<dbReference type="PROSITE" id="PS00957">
    <property type="entry name" value="NAD_G3PDH"/>
    <property type="match status" value="1"/>
</dbReference>
<proteinExistence type="inferred from homology"/>
<dbReference type="InterPro" id="IPR036291">
    <property type="entry name" value="NAD(P)-bd_dom_sf"/>
</dbReference>
<feature type="binding site" evidence="13">
    <location>
        <position position="187"/>
    </location>
    <ligand>
        <name>sn-glycerol 3-phosphate</name>
        <dbReference type="ChEBI" id="CHEBI:57597"/>
    </ligand>
</feature>
<evidence type="ECO:0000256" key="7">
    <source>
        <dbReference type="ARBA" id="ARBA00023209"/>
    </source>
</evidence>
<dbReference type="NCBIfam" id="NF000940">
    <property type="entry name" value="PRK00094.1-2"/>
    <property type="match status" value="1"/>
</dbReference>
<feature type="domain" description="Glycerol-3-phosphate dehydrogenase NAD-dependent N-terminal" evidence="18">
    <location>
        <begin position="4"/>
        <end position="151"/>
    </location>
</feature>
<organism evidence="20 21">
    <name type="scientific">Calditerrivibrio nitroreducens</name>
    <dbReference type="NCBI Taxonomy" id="477976"/>
    <lineage>
        <taxon>Bacteria</taxon>
        <taxon>Pseudomonadati</taxon>
        <taxon>Deferribacterota</taxon>
        <taxon>Deferribacteres</taxon>
        <taxon>Deferribacterales</taxon>
        <taxon>Calditerrivibrionaceae</taxon>
    </lineage>
</organism>
<evidence type="ECO:0000256" key="6">
    <source>
        <dbReference type="ARBA" id="ARBA00023098"/>
    </source>
</evidence>
<feature type="binding site" evidence="13">
    <location>
        <position position="250"/>
    </location>
    <ligand>
        <name>sn-glycerol 3-phosphate</name>
        <dbReference type="ChEBI" id="CHEBI:57597"/>
    </ligand>
</feature>
<evidence type="ECO:0000313" key="21">
    <source>
        <dbReference type="Proteomes" id="UP000242881"/>
    </source>
</evidence>
<evidence type="ECO:0000256" key="12">
    <source>
        <dbReference type="ARBA" id="ARBA00080511"/>
    </source>
</evidence>
<feature type="binding site" evidence="13">
    <location>
        <position position="13"/>
    </location>
    <ligand>
        <name>NADPH</name>
        <dbReference type="ChEBI" id="CHEBI:57783"/>
    </ligand>
</feature>
<evidence type="ECO:0000256" key="3">
    <source>
        <dbReference type="ARBA" id="ARBA00022857"/>
    </source>
</evidence>
<keyword evidence="8 13" id="KW-1208">Phospholipid metabolism</keyword>
<reference evidence="20 21" key="1">
    <citation type="submission" date="2018-01" db="EMBL/GenBank/DDBJ databases">
        <title>Metagenomic assembled genomes from two thermal pools in the Uzon Caldera, Kamchatka, Russia.</title>
        <authorList>
            <person name="Wilkins L."/>
            <person name="Ettinger C."/>
        </authorList>
    </citation>
    <scope>NUCLEOTIDE SEQUENCE [LARGE SCALE GENOMIC DNA]</scope>
    <source>
        <strain evidence="20">ZAV-05</strain>
    </source>
</reference>
<keyword evidence="3 13" id="KW-0521">NADP</keyword>
<dbReference type="PANTHER" id="PTHR11728">
    <property type="entry name" value="GLYCEROL-3-PHOSPHATE DEHYDROGENASE"/>
    <property type="match status" value="1"/>
</dbReference>
<dbReference type="GO" id="GO:0141153">
    <property type="term" value="F:glycerol-3-phosphate dehydrogenase (NADP+) activity"/>
    <property type="evidence" value="ECO:0007669"/>
    <property type="project" value="RHEA"/>
</dbReference>
<keyword evidence="13" id="KW-0547">Nucleotide-binding</keyword>
<feature type="binding site" evidence="13">
    <location>
        <position position="132"/>
    </location>
    <ligand>
        <name>sn-glycerol 3-phosphate</name>
        <dbReference type="ChEBI" id="CHEBI:57597"/>
    </ligand>
</feature>
<comment type="function">
    <text evidence="13">Catalyzes the reduction of the glycolytic intermediate dihydroxyacetone phosphate (DHAP) to sn-glycerol 3-phosphate (G3P), the key precursor for phospholipid synthesis.</text>
</comment>
<dbReference type="GO" id="GO:0005829">
    <property type="term" value="C:cytosol"/>
    <property type="evidence" value="ECO:0007669"/>
    <property type="project" value="TreeGrafter"/>
</dbReference>
<feature type="domain" description="Glycerol-3-phosphate dehydrogenase NAD-dependent C-terminal" evidence="19">
    <location>
        <begin position="176"/>
        <end position="315"/>
    </location>
</feature>
<evidence type="ECO:0000256" key="17">
    <source>
        <dbReference type="RuleBase" id="RU000437"/>
    </source>
</evidence>
<dbReference type="PIRSF" id="PIRSF000114">
    <property type="entry name" value="Glycerol-3-P_dh"/>
    <property type="match status" value="1"/>
</dbReference>
<sequence length="331" mass="36625">MQEKIAVIGGGSWGTALANLLAENGYDVTIFVREQEIVESINKRNVNIVFFPDIKLNKILKARHFSEIDESIDNIVWVVPTQFTRSSIKEFYNFIKGKNIIIATKGIELGTGQLVVDIFKENLDARFSILSGPSFAREVILKKPTAVSVASIFDDDAIFWQRVLSNKYFRVYRTRDLKGLELGGALKNVIAIAVGISDGLSFGNNARAGLITRGLAEITRMGLKMGATLETFMGLSGMGDLVLTCTGDLSRNRQVGLEIASGKSITEIQSHMKMVAEGVFTAKAAYELAMEMNIDMPIVTEVYKIIYEGKDPKESVIDLMNRPLKEEKITL</sequence>
<evidence type="ECO:0000256" key="13">
    <source>
        <dbReference type="HAMAP-Rule" id="MF_00394"/>
    </source>
</evidence>
<feature type="binding site" evidence="13">
    <location>
        <position position="134"/>
    </location>
    <ligand>
        <name>sn-glycerol 3-phosphate</name>
        <dbReference type="ChEBI" id="CHEBI:57597"/>
    </ligand>
</feature>
<dbReference type="InterPro" id="IPR006168">
    <property type="entry name" value="G3P_DH_NAD-dep"/>
</dbReference>
<keyword evidence="6 13" id="KW-0443">Lipid metabolism</keyword>
<evidence type="ECO:0000256" key="5">
    <source>
        <dbReference type="ARBA" id="ARBA00023027"/>
    </source>
</evidence>
<dbReference type="Pfam" id="PF07479">
    <property type="entry name" value="NAD_Gly3P_dh_C"/>
    <property type="match status" value="1"/>
</dbReference>
<keyword evidence="13" id="KW-0963">Cytoplasm</keyword>
<dbReference type="GO" id="GO:0005975">
    <property type="term" value="P:carbohydrate metabolic process"/>
    <property type="evidence" value="ECO:0007669"/>
    <property type="project" value="InterPro"/>
</dbReference>
<keyword evidence="7 13" id="KW-0594">Phospholipid biosynthesis</keyword>
<comment type="pathway">
    <text evidence="13">Membrane lipid metabolism; glycerophospholipid metabolism.</text>
</comment>
<feature type="binding site" evidence="13">
    <location>
        <position position="12"/>
    </location>
    <ligand>
        <name>NADPH</name>
        <dbReference type="ChEBI" id="CHEBI:57783"/>
    </ligand>
</feature>
<keyword evidence="4 13" id="KW-0560">Oxidoreductase</keyword>
<dbReference type="Gene3D" id="1.10.1040.10">
    <property type="entry name" value="N-(1-d-carboxylethyl)-l-norvaline Dehydrogenase, domain 2"/>
    <property type="match status" value="1"/>
</dbReference>
<evidence type="ECO:0000259" key="19">
    <source>
        <dbReference type="Pfam" id="PF07479"/>
    </source>
</evidence>
<dbReference type="SUPFAM" id="SSF48179">
    <property type="entry name" value="6-phosphogluconate dehydrogenase C-terminal domain-like"/>
    <property type="match status" value="1"/>
</dbReference>
<comment type="similarity">
    <text evidence="1 13 17">Belongs to the NAD-dependent glycerol-3-phosphate dehydrogenase family.</text>
</comment>
<feature type="active site" description="Proton acceptor" evidence="13 14">
    <location>
        <position position="187"/>
    </location>
</feature>
<keyword evidence="2 13" id="KW-0444">Lipid biosynthesis</keyword>
<dbReference type="InterPro" id="IPR008927">
    <property type="entry name" value="6-PGluconate_DH-like_C_sf"/>
</dbReference>
<comment type="catalytic activity">
    <reaction evidence="13">
        <text>sn-glycerol 3-phosphate + NAD(+) = dihydroxyacetone phosphate + NADH + H(+)</text>
        <dbReference type="Rhea" id="RHEA:11092"/>
        <dbReference type="ChEBI" id="CHEBI:15378"/>
        <dbReference type="ChEBI" id="CHEBI:57540"/>
        <dbReference type="ChEBI" id="CHEBI:57597"/>
        <dbReference type="ChEBI" id="CHEBI:57642"/>
        <dbReference type="ChEBI" id="CHEBI:57945"/>
        <dbReference type="EC" id="1.1.1.94"/>
    </reaction>
</comment>
<feature type="binding site" evidence="13">
    <location>
        <position position="275"/>
    </location>
    <ligand>
        <name>NADPH</name>
        <dbReference type="ChEBI" id="CHEBI:57783"/>
    </ligand>
</feature>
<evidence type="ECO:0000256" key="15">
    <source>
        <dbReference type="PIRSR" id="PIRSR000114-2"/>
    </source>
</evidence>
<dbReference type="EC" id="1.1.1.94" evidence="10 13"/>
<dbReference type="Proteomes" id="UP000242881">
    <property type="component" value="Unassembled WGS sequence"/>
</dbReference>
<dbReference type="Gene3D" id="3.40.50.720">
    <property type="entry name" value="NAD(P)-binding Rossmann-like Domain"/>
    <property type="match status" value="1"/>
</dbReference>